<dbReference type="AlphaFoldDB" id="T1JAP0"/>
<dbReference type="Proteomes" id="UP000014500">
    <property type="component" value="Unassembled WGS sequence"/>
</dbReference>
<dbReference type="EMBL" id="JH432002">
    <property type="status" value="NOT_ANNOTATED_CDS"/>
    <property type="molecule type" value="Genomic_DNA"/>
</dbReference>
<feature type="compositionally biased region" description="Acidic residues" evidence="1">
    <location>
        <begin position="69"/>
        <end position="80"/>
    </location>
</feature>
<name>T1JAP0_STRMM</name>
<proteinExistence type="predicted"/>
<protein>
    <submittedName>
        <fullName evidence="2">Uncharacterized protein</fullName>
    </submittedName>
</protein>
<evidence type="ECO:0000313" key="2">
    <source>
        <dbReference type="EnsemblMetazoa" id="SMAR010809-PA"/>
    </source>
</evidence>
<evidence type="ECO:0000256" key="1">
    <source>
        <dbReference type="SAM" id="MobiDB-lite"/>
    </source>
</evidence>
<reference evidence="3" key="1">
    <citation type="submission" date="2011-05" db="EMBL/GenBank/DDBJ databases">
        <authorList>
            <person name="Richards S.R."/>
            <person name="Qu J."/>
            <person name="Jiang H."/>
            <person name="Jhangiani S.N."/>
            <person name="Agravi P."/>
            <person name="Goodspeed R."/>
            <person name="Gross S."/>
            <person name="Mandapat C."/>
            <person name="Jackson L."/>
            <person name="Mathew T."/>
            <person name="Pu L."/>
            <person name="Thornton R."/>
            <person name="Saada N."/>
            <person name="Wilczek-Boney K.B."/>
            <person name="Lee S."/>
            <person name="Kovar C."/>
            <person name="Wu Y."/>
            <person name="Scherer S.E."/>
            <person name="Worley K.C."/>
            <person name="Muzny D.M."/>
            <person name="Gibbs R."/>
        </authorList>
    </citation>
    <scope>NUCLEOTIDE SEQUENCE</scope>
    <source>
        <strain evidence="3">Brora</strain>
    </source>
</reference>
<evidence type="ECO:0000313" key="3">
    <source>
        <dbReference type="Proteomes" id="UP000014500"/>
    </source>
</evidence>
<organism evidence="2 3">
    <name type="scientific">Strigamia maritima</name>
    <name type="common">European centipede</name>
    <name type="synonym">Geophilus maritimus</name>
    <dbReference type="NCBI Taxonomy" id="126957"/>
    <lineage>
        <taxon>Eukaryota</taxon>
        <taxon>Metazoa</taxon>
        <taxon>Ecdysozoa</taxon>
        <taxon>Arthropoda</taxon>
        <taxon>Myriapoda</taxon>
        <taxon>Chilopoda</taxon>
        <taxon>Pleurostigmophora</taxon>
        <taxon>Geophilomorpha</taxon>
        <taxon>Linotaeniidae</taxon>
        <taxon>Strigamia</taxon>
    </lineage>
</organism>
<dbReference type="EnsemblMetazoa" id="SMAR010809-RA">
    <property type="protein sequence ID" value="SMAR010809-PA"/>
    <property type="gene ID" value="SMAR010809"/>
</dbReference>
<reference evidence="2" key="2">
    <citation type="submission" date="2015-02" db="UniProtKB">
        <authorList>
            <consortium name="EnsemblMetazoa"/>
        </authorList>
    </citation>
    <scope>IDENTIFICATION</scope>
</reference>
<feature type="region of interest" description="Disordered" evidence="1">
    <location>
        <begin position="60"/>
        <end position="84"/>
    </location>
</feature>
<dbReference type="HOGENOM" id="CLU_2298810_0_0_1"/>
<accession>T1JAP0</accession>
<sequence>MQVGQILSHDLKMFFKFGTPEFHVSWFIRSLLGETGGTPDTNEMLDDTINEDSFSIVLDESNRDGNRYEDDDEIGDDDDSNAMPVPRVKLAADGSIIVDEQ</sequence>
<keyword evidence="3" id="KW-1185">Reference proteome</keyword>